<gene>
    <name evidence="5" type="ORF">D3791_16055</name>
</gene>
<dbReference type="GO" id="GO:1901137">
    <property type="term" value="P:carbohydrate derivative biosynthetic process"/>
    <property type="evidence" value="ECO:0007669"/>
    <property type="project" value="UniProtKB-ARBA"/>
</dbReference>
<dbReference type="Proteomes" id="UP000502331">
    <property type="component" value="Chromosome"/>
</dbReference>
<dbReference type="PANTHER" id="PTHR45947:SF13">
    <property type="entry name" value="TRANSFERASE"/>
    <property type="match status" value="1"/>
</dbReference>
<dbReference type="Pfam" id="PF13579">
    <property type="entry name" value="Glyco_trans_4_4"/>
    <property type="match status" value="1"/>
</dbReference>
<dbReference type="InterPro" id="IPR001296">
    <property type="entry name" value="Glyco_trans_1"/>
</dbReference>
<feature type="domain" description="Glycosyltransferase subfamily 4-like N-terminal" evidence="4">
    <location>
        <begin position="37"/>
        <end position="204"/>
    </location>
</feature>
<evidence type="ECO:0000313" key="6">
    <source>
        <dbReference type="Proteomes" id="UP000502331"/>
    </source>
</evidence>
<evidence type="ECO:0000256" key="2">
    <source>
        <dbReference type="ARBA" id="ARBA00022679"/>
    </source>
</evidence>
<accession>A0A6H0SMF4</accession>
<evidence type="ECO:0000259" key="4">
    <source>
        <dbReference type="Pfam" id="PF13579"/>
    </source>
</evidence>
<evidence type="ECO:0000256" key="1">
    <source>
        <dbReference type="ARBA" id="ARBA00022676"/>
    </source>
</evidence>
<dbReference type="SUPFAM" id="SSF53756">
    <property type="entry name" value="UDP-Glycosyltransferase/glycogen phosphorylase"/>
    <property type="match status" value="1"/>
</dbReference>
<dbReference type="InterPro" id="IPR050194">
    <property type="entry name" value="Glycosyltransferase_grp1"/>
</dbReference>
<dbReference type="InterPro" id="IPR028098">
    <property type="entry name" value="Glyco_trans_4-like_N"/>
</dbReference>
<sequence>MPSNPSPPTFPGAKHMRIAMLSLHTSPMQQPGSGDAGGMNVYIQNLSYALGALGHEVHMITRTASESQSLQVGEGVWMHEVQVAAGQALSKEQLPEIIAPAVQEVSAHLQGLEFDIVHAHYWLSGMVGLQLAERWSAPLLVSMHTSAAAKEHESGIAEPGNRKEAEKLLLADCARIIANTPVEAKQLARFYDVESNKLDVVLPGVNHRIFHPDQDKLRRPLGEDDLHLVYAGRMQPLKGAHLLLEAMGIARRSHPELRITASLFGAMSGSADYDLESLAKKQDLSDVVRFYEPLEPAKLALVFANADIVAVPSLSETFGLVAAEAQACGTPVLANAVGGLAYAVNDGESGWLMPEPDASLWARRLVELAQNPDEVTSAGHGALEHSGLFTWERAAVATLASYRIAQSQLQH</sequence>
<evidence type="ECO:0000259" key="3">
    <source>
        <dbReference type="Pfam" id="PF00534"/>
    </source>
</evidence>
<dbReference type="Pfam" id="PF00534">
    <property type="entry name" value="Glycos_transf_1"/>
    <property type="match status" value="1"/>
</dbReference>
<reference evidence="5 6" key="1">
    <citation type="submission" date="2018-09" db="EMBL/GenBank/DDBJ databases">
        <title>Glutamicibacter mishrai S5-52T (LMG 29155T = KCTC 39846T).</title>
        <authorList>
            <person name="Das S.K."/>
        </authorList>
    </citation>
    <scope>NUCLEOTIDE SEQUENCE [LARGE SCALE GENOMIC DNA]</scope>
    <source>
        <strain evidence="5 6">S5-52</strain>
    </source>
</reference>
<dbReference type="AlphaFoldDB" id="A0A6H0SMF4"/>
<keyword evidence="1" id="KW-0328">Glycosyltransferase</keyword>
<organism evidence="5 6">
    <name type="scientific">Glutamicibacter mishrai</name>
    <dbReference type="NCBI Taxonomy" id="1775880"/>
    <lineage>
        <taxon>Bacteria</taxon>
        <taxon>Bacillati</taxon>
        <taxon>Actinomycetota</taxon>
        <taxon>Actinomycetes</taxon>
        <taxon>Micrococcales</taxon>
        <taxon>Micrococcaceae</taxon>
        <taxon>Glutamicibacter</taxon>
    </lineage>
</organism>
<keyword evidence="6" id="KW-1185">Reference proteome</keyword>
<proteinExistence type="predicted"/>
<dbReference type="GO" id="GO:0016757">
    <property type="term" value="F:glycosyltransferase activity"/>
    <property type="evidence" value="ECO:0007669"/>
    <property type="project" value="UniProtKB-KW"/>
</dbReference>
<feature type="domain" description="Glycosyl transferase family 1" evidence="3">
    <location>
        <begin position="220"/>
        <end position="374"/>
    </location>
</feature>
<dbReference type="EMBL" id="CP032549">
    <property type="protein sequence ID" value="QIV88484.1"/>
    <property type="molecule type" value="Genomic_DNA"/>
</dbReference>
<evidence type="ECO:0000313" key="5">
    <source>
        <dbReference type="EMBL" id="QIV88484.1"/>
    </source>
</evidence>
<name>A0A6H0SMF4_9MICC</name>
<dbReference type="PANTHER" id="PTHR45947">
    <property type="entry name" value="SULFOQUINOVOSYL TRANSFERASE SQD2"/>
    <property type="match status" value="1"/>
</dbReference>
<protein>
    <submittedName>
        <fullName evidence="5">Glycosyltransferase</fullName>
    </submittedName>
</protein>
<keyword evidence="2 5" id="KW-0808">Transferase</keyword>
<dbReference type="Gene3D" id="3.40.50.2000">
    <property type="entry name" value="Glycogen Phosphorylase B"/>
    <property type="match status" value="2"/>
</dbReference>